<name>A0A6S7IGF8_PARCT</name>
<accession>A0A6S7IGF8</accession>
<dbReference type="OrthoDB" id="47801at2759"/>
<reference evidence="1" key="1">
    <citation type="submission" date="2020-04" db="EMBL/GenBank/DDBJ databases">
        <authorList>
            <person name="Alioto T."/>
            <person name="Alioto T."/>
            <person name="Gomez Garrido J."/>
        </authorList>
    </citation>
    <scope>NUCLEOTIDE SEQUENCE</scope>
    <source>
        <strain evidence="1">A484AB</strain>
    </source>
</reference>
<sequence length="180" mass="20295">MAASPWVWEEDGIMDIQTQPVSLTYCSNLNCIILTRTDNTIDIIDVNSGDIVRKTLVLDENNCNNLQCMFNPVAGNLVVTDGTCIGVRKDLNGIYLLKTALQTPVENARDGEIVIEMTLSDMEHVLSGLQTCMKDAHEPHLSKMERLKGKMNESIEQVRSKIYEGDEKVQKVRINRPFRL</sequence>
<evidence type="ECO:0000313" key="1">
    <source>
        <dbReference type="EMBL" id="CAB4016049.1"/>
    </source>
</evidence>
<dbReference type="Proteomes" id="UP001152795">
    <property type="component" value="Unassembled WGS sequence"/>
</dbReference>
<organism evidence="1 2">
    <name type="scientific">Paramuricea clavata</name>
    <name type="common">Red gorgonian</name>
    <name type="synonym">Violescent sea-whip</name>
    <dbReference type="NCBI Taxonomy" id="317549"/>
    <lineage>
        <taxon>Eukaryota</taxon>
        <taxon>Metazoa</taxon>
        <taxon>Cnidaria</taxon>
        <taxon>Anthozoa</taxon>
        <taxon>Octocorallia</taxon>
        <taxon>Malacalcyonacea</taxon>
        <taxon>Plexauridae</taxon>
        <taxon>Paramuricea</taxon>
    </lineage>
</organism>
<proteinExistence type="predicted"/>
<dbReference type="EMBL" id="CACRXK020008950">
    <property type="protein sequence ID" value="CAB4016049.1"/>
    <property type="molecule type" value="Genomic_DNA"/>
</dbReference>
<protein>
    <submittedName>
        <fullName evidence="1">Uncharacterized protein</fullName>
    </submittedName>
</protein>
<gene>
    <name evidence="1" type="ORF">PACLA_8A048007</name>
</gene>
<comment type="caution">
    <text evidence="1">The sequence shown here is derived from an EMBL/GenBank/DDBJ whole genome shotgun (WGS) entry which is preliminary data.</text>
</comment>
<keyword evidence="2" id="KW-1185">Reference proteome</keyword>
<dbReference type="AlphaFoldDB" id="A0A6S7IGF8"/>
<evidence type="ECO:0000313" key="2">
    <source>
        <dbReference type="Proteomes" id="UP001152795"/>
    </source>
</evidence>